<protein>
    <submittedName>
        <fullName evidence="1">Uncharacterized protein</fullName>
    </submittedName>
</protein>
<comment type="caution">
    <text evidence="1">The sequence shown here is derived from an EMBL/GenBank/DDBJ whole genome shotgun (WGS) entry which is preliminary data.</text>
</comment>
<organism evidence="1 2">
    <name type="scientific">Macrosiphum euphorbiae</name>
    <name type="common">potato aphid</name>
    <dbReference type="NCBI Taxonomy" id="13131"/>
    <lineage>
        <taxon>Eukaryota</taxon>
        <taxon>Metazoa</taxon>
        <taxon>Ecdysozoa</taxon>
        <taxon>Arthropoda</taxon>
        <taxon>Hexapoda</taxon>
        <taxon>Insecta</taxon>
        <taxon>Pterygota</taxon>
        <taxon>Neoptera</taxon>
        <taxon>Paraneoptera</taxon>
        <taxon>Hemiptera</taxon>
        <taxon>Sternorrhyncha</taxon>
        <taxon>Aphidomorpha</taxon>
        <taxon>Aphidoidea</taxon>
        <taxon>Aphididae</taxon>
        <taxon>Macrosiphini</taxon>
        <taxon>Macrosiphum</taxon>
    </lineage>
</organism>
<accession>A0AAV0Y0N0</accession>
<sequence length="143" mass="16820">MANKGSMVGHVYEFKLKEDDFNGWVERFELYIQLNEVNTHKKKLLFLTLIDNEGYSLLRDLCLPVKPLDKSYDNLKTLLSEYMNPKPNVVTERFKFKERRQGNETIIQFVAVLKKMSEFCGFGTHLEDALRDQLVWGIKDQNI</sequence>
<reference evidence="1 2" key="1">
    <citation type="submission" date="2023-01" db="EMBL/GenBank/DDBJ databases">
        <authorList>
            <person name="Whitehead M."/>
        </authorList>
    </citation>
    <scope>NUCLEOTIDE SEQUENCE [LARGE SCALE GENOMIC DNA]</scope>
</reference>
<evidence type="ECO:0000313" key="2">
    <source>
        <dbReference type="Proteomes" id="UP001160148"/>
    </source>
</evidence>
<evidence type="ECO:0000313" key="1">
    <source>
        <dbReference type="EMBL" id="CAI6374370.1"/>
    </source>
</evidence>
<name>A0AAV0Y0N0_9HEMI</name>
<dbReference type="EMBL" id="CARXXK010001199">
    <property type="protein sequence ID" value="CAI6374370.1"/>
    <property type="molecule type" value="Genomic_DNA"/>
</dbReference>
<dbReference type="PANTHER" id="PTHR33198:SF19">
    <property type="entry name" value="CCHC-TYPE DOMAIN-CONTAINING PROTEIN"/>
    <property type="match status" value="1"/>
</dbReference>
<keyword evidence="2" id="KW-1185">Reference proteome</keyword>
<proteinExistence type="predicted"/>
<dbReference type="AlphaFoldDB" id="A0AAV0Y0N0"/>
<dbReference type="Proteomes" id="UP001160148">
    <property type="component" value="Unassembled WGS sequence"/>
</dbReference>
<dbReference type="PANTHER" id="PTHR33198">
    <property type="entry name" value="ANK_REP_REGION DOMAIN-CONTAINING PROTEIN-RELATED"/>
    <property type="match status" value="1"/>
</dbReference>
<gene>
    <name evidence="1" type="ORF">MEUPH1_LOCUS28004</name>
</gene>